<evidence type="ECO:0008006" key="3">
    <source>
        <dbReference type="Google" id="ProtNLM"/>
    </source>
</evidence>
<evidence type="ECO:0000313" key="1">
    <source>
        <dbReference type="EMBL" id="AIE60419.1"/>
    </source>
</evidence>
<dbReference type="HOGENOM" id="CLU_1287286_0_0_9"/>
<dbReference type="AlphaFoldDB" id="I3E9K0"/>
<name>I3E9K0_BACMM</name>
<sequence>MFLIISDLLKFAYTILMNHSRRIIERMEEMDKQKKPKYKIGDTVVITMYGTVGKVTDVKYLSGVYVYEINNSEGLYMESSLQLISEYEGELDEKEQIDIEYMYFFGDLVHVTGYGADLFKVVGFRTEIWRYKDNAWEDVIYELSRVSDGEWLEAGEEELTLVADADSADKFIEKLGLLSYVNNPHEPPALKETETKNWFRKAEKELLKRKYERKELIDSLLDIYNDYRHLYEMFHDKEYEKAMRVVIRKLRMIVNNDGKSSN</sequence>
<accession>I3E9K0</accession>
<dbReference type="EMBL" id="CP007739">
    <property type="protein sequence ID" value="AIE60419.1"/>
    <property type="molecule type" value="Genomic_DNA"/>
</dbReference>
<keyword evidence="2" id="KW-1185">Reference proteome</keyword>
<dbReference type="eggNOG" id="ENOG5033JW0">
    <property type="taxonomic scope" value="Bacteria"/>
</dbReference>
<organism evidence="1 2">
    <name type="scientific">Bacillus methanolicus (strain MGA3 / ATCC 53907)</name>
    <dbReference type="NCBI Taxonomy" id="796606"/>
    <lineage>
        <taxon>Bacteria</taxon>
        <taxon>Bacillati</taxon>
        <taxon>Bacillota</taxon>
        <taxon>Bacilli</taxon>
        <taxon>Bacillales</taxon>
        <taxon>Bacillaceae</taxon>
        <taxon>Bacillus</taxon>
    </lineage>
</organism>
<dbReference type="Proteomes" id="UP000027602">
    <property type="component" value="Chromosome"/>
</dbReference>
<dbReference type="KEGG" id="bmet:BMMGA3_10115"/>
<gene>
    <name evidence="1" type="ORF">BMMGA3_10115</name>
</gene>
<proteinExistence type="predicted"/>
<evidence type="ECO:0000313" key="2">
    <source>
        <dbReference type="Proteomes" id="UP000027602"/>
    </source>
</evidence>
<protein>
    <recommendedName>
        <fullName evidence="3">YodN</fullName>
    </recommendedName>
</protein>
<reference evidence="1 2" key="1">
    <citation type="journal article" date="2015" name="BMC Genomics">
        <title>Transcriptome analysis of thermophilic methylotrophic Bacillus methanolicus MGA3 using RNA-sequencing provides detailed insights into its previously uncharted transcriptional landscape.</title>
        <authorList>
            <person name="Irla M."/>
            <person name="Neshat A."/>
            <person name="Brautaset T."/>
            <person name="Ruckert C."/>
            <person name="Kalinowski J."/>
            <person name="Wendisch V.F."/>
        </authorList>
    </citation>
    <scope>NUCLEOTIDE SEQUENCE [LARGE SCALE GENOMIC DNA]</scope>
    <source>
        <strain evidence="2">MGA3 / ATCC 53907</strain>
    </source>
</reference>